<feature type="region of interest" description="Disordered" evidence="5">
    <location>
        <begin position="23"/>
        <end position="131"/>
    </location>
</feature>
<keyword evidence="7" id="KW-1185">Reference proteome</keyword>
<dbReference type="EC" id="2.7.7.102" evidence="3"/>
<evidence type="ECO:0000256" key="4">
    <source>
        <dbReference type="ARBA" id="ARBA00047303"/>
    </source>
</evidence>
<evidence type="ECO:0000313" key="7">
    <source>
        <dbReference type="Proteomes" id="UP000239649"/>
    </source>
</evidence>
<feature type="region of interest" description="Disordered" evidence="5">
    <location>
        <begin position="503"/>
        <end position="534"/>
    </location>
</feature>
<protein>
    <recommendedName>
        <fullName evidence="1">DNA-directed primase/polymerase protein</fullName>
        <ecNumber evidence="3">2.7.7.102</ecNumber>
    </recommendedName>
</protein>
<comment type="catalytic activity">
    <reaction evidence="2">
        <text>ssDNA + n NTP = ssDNA/pppN(pN)n-1 hybrid + (n-1) diphosphate.</text>
        <dbReference type="EC" id="2.7.7.102"/>
    </reaction>
</comment>
<dbReference type="Pfam" id="PF03121">
    <property type="entry name" value="Herpes_UL52"/>
    <property type="match status" value="1"/>
</dbReference>
<evidence type="ECO:0000256" key="3">
    <source>
        <dbReference type="ARBA" id="ARBA00044768"/>
    </source>
</evidence>
<feature type="compositionally biased region" description="Low complexity" evidence="5">
    <location>
        <begin position="510"/>
        <end position="532"/>
    </location>
</feature>
<dbReference type="GO" id="GO:0042276">
    <property type="term" value="P:error-prone translesion synthesis"/>
    <property type="evidence" value="ECO:0007669"/>
    <property type="project" value="InterPro"/>
</dbReference>
<feature type="compositionally biased region" description="Low complexity" evidence="5">
    <location>
        <begin position="224"/>
        <end position="267"/>
    </location>
</feature>
<dbReference type="GO" id="GO:0003887">
    <property type="term" value="F:DNA-directed DNA polymerase activity"/>
    <property type="evidence" value="ECO:0007669"/>
    <property type="project" value="UniProtKB-EC"/>
</dbReference>
<feature type="region of interest" description="Disordered" evidence="5">
    <location>
        <begin position="147"/>
        <end position="277"/>
    </location>
</feature>
<feature type="compositionally biased region" description="Low complexity" evidence="5">
    <location>
        <begin position="89"/>
        <end position="111"/>
    </location>
</feature>
<dbReference type="GO" id="GO:0006264">
    <property type="term" value="P:mitochondrial DNA replication"/>
    <property type="evidence" value="ECO:0007669"/>
    <property type="project" value="TreeGrafter"/>
</dbReference>
<dbReference type="InterPro" id="IPR044917">
    <property type="entry name" value="PRIMPOL"/>
</dbReference>
<feature type="compositionally biased region" description="Low complexity" evidence="5">
    <location>
        <begin position="397"/>
        <end position="409"/>
    </location>
</feature>
<dbReference type="AlphaFoldDB" id="A0A2P6V2L7"/>
<dbReference type="PANTHER" id="PTHR31399">
    <property type="entry name" value="DNA-DIRECTED PRIMASE / POLYMERASE PROTEIN"/>
    <property type="match status" value="1"/>
</dbReference>
<feature type="region of interest" description="Disordered" evidence="5">
    <location>
        <begin position="460"/>
        <end position="482"/>
    </location>
</feature>
<dbReference type="GO" id="GO:0031297">
    <property type="term" value="P:replication fork processing"/>
    <property type="evidence" value="ECO:0007669"/>
    <property type="project" value="TreeGrafter"/>
</dbReference>
<evidence type="ECO:0000256" key="1">
    <source>
        <dbReference type="ARBA" id="ARBA00026139"/>
    </source>
</evidence>
<proteinExistence type="predicted"/>
<dbReference type="EMBL" id="LHPF02000038">
    <property type="protein sequence ID" value="PSC68330.1"/>
    <property type="molecule type" value="Genomic_DNA"/>
</dbReference>
<comment type="caution">
    <text evidence="6">The sequence shown here is derived from an EMBL/GenBank/DDBJ whole genome shotgun (WGS) entry which is preliminary data.</text>
</comment>
<feature type="compositionally biased region" description="Polar residues" evidence="5">
    <location>
        <begin position="62"/>
        <end position="80"/>
    </location>
</feature>
<evidence type="ECO:0000313" key="6">
    <source>
        <dbReference type="EMBL" id="PSC68330.1"/>
    </source>
</evidence>
<dbReference type="GO" id="GO:0009411">
    <property type="term" value="P:response to UV"/>
    <property type="evidence" value="ECO:0007669"/>
    <property type="project" value="TreeGrafter"/>
</dbReference>
<dbReference type="PANTHER" id="PTHR31399:SF0">
    <property type="entry name" value="DNA-DIRECTED PRIMASE_POLYMERASE PROTEIN"/>
    <property type="match status" value="1"/>
</dbReference>
<dbReference type="OrthoDB" id="5988181at2759"/>
<dbReference type="Proteomes" id="UP000239649">
    <property type="component" value="Unassembled WGS sequence"/>
</dbReference>
<feature type="region of interest" description="Disordered" evidence="5">
    <location>
        <begin position="389"/>
        <end position="427"/>
    </location>
</feature>
<dbReference type="GO" id="GO:0005759">
    <property type="term" value="C:mitochondrial matrix"/>
    <property type="evidence" value="ECO:0007669"/>
    <property type="project" value="TreeGrafter"/>
</dbReference>
<organism evidence="6 7">
    <name type="scientific">Micractinium conductrix</name>
    <dbReference type="NCBI Taxonomy" id="554055"/>
    <lineage>
        <taxon>Eukaryota</taxon>
        <taxon>Viridiplantae</taxon>
        <taxon>Chlorophyta</taxon>
        <taxon>core chlorophytes</taxon>
        <taxon>Trebouxiophyceae</taxon>
        <taxon>Chlorellales</taxon>
        <taxon>Chlorellaceae</taxon>
        <taxon>Chlorella clade</taxon>
        <taxon>Micractinium</taxon>
    </lineage>
</organism>
<dbReference type="GO" id="GO:0003682">
    <property type="term" value="F:chromatin binding"/>
    <property type="evidence" value="ECO:0007669"/>
    <property type="project" value="TreeGrafter"/>
</dbReference>
<reference evidence="6 7" key="1">
    <citation type="journal article" date="2018" name="Plant J.">
        <title>Genome sequences of Chlorella sorokiniana UTEX 1602 and Micractinium conductrix SAG 241.80: implications to maltose excretion by a green alga.</title>
        <authorList>
            <person name="Arriola M.B."/>
            <person name="Velmurugan N."/>
            <person name="Zhang Y."/>
            <person name="Plunkett M.H."/>
            <person name="Hondzo H."/>
            <person name="Barney B.M."/>
        </authorList>
    </citation>
    <scope>NUCLEOTIDE SEQUENCE [LARGE SCALE GENOMIC DNA]</scope>
    <source>
        <strain evidence="6 7">SAG 241.80</strain>
    </source>
</reference>
<sequence length="943" mass="99636">MPPSPRTQPSTCSETDLRAQLRALLGDSQPSAARAPSGRRRPHPLYAPPGGGGSTAGKRRSCSQLQPASASGQRARSQPGSPIGVSKQAARPRGGATTKGRARGAASVGGSPVQPPFLPQLQAAETQPTQITERRAEIALLSEMAEDAVWSSQEEAEQAQQQLAGQAQDVPGPSAPAGSPPPWCSQAGSQVAGSSPQQPYICSFTSQELSELADPWSQPEEEAGASAAAAQQTQQQAAVQQMAVQQQQEQQPRHQQAPPAALQQQQQHMPLARGCAQWSGGTNQWAAVRPPAGMAGVAHAAAAPALLQRRPSADAQAAAATRRTREVAEDAMVDGTCPLPHLREVRDYFAAQREAFAAADEHNRAMPPRRTPHIVMSCVPEGQLLPVGGAAGGSATSGGSNRTAVADGQQGAGGAEQEADSAAAAERPADFLTRHRAGVLPAAGSSGYDMAPLAPLLAKRQRDDAAEDEERQRRQQQQQEARQQYQAALQALQQAVSAEVERQAAAAPVHGHTGSAGAAAGQDPAAAAGAAEAGEEEWRQEAVRTFCVERRARSGTHFRSFCAASYAAVWALFRRTRCEERHWYEVLREGRPAHLYFDLEYDPRLNPQADGDALVDCLLAHVAEQLRLHFGLALDPRCVYELDSSTPAKFSRHLTLRLPGHAFATNHAMGKFVGQVVAASGRKLFVVRGEHEGQAQLGPLVDMAVYSKNRHWRMSFCCKGGKAAVLLPTRRYATAPGATTSVAHVFLDTLVCNVDPRARLLQMPDPLPTHAARGSGGTGAGAGLAAVAVLDMGGQRQLAWKRDAADALLPAEQQLELRRLAEAALPFIERVATQRAGGAQARARTLAFCGAGATVAYSMIGPGSHYCEHIGRAHVSNHVFFVADFVSGAYAQKCHDPDCSRFRSGWMPLPPALCLSAAAAAALGLAPPPPSPSASSHRSADSR</sequence>
<feature type="compositionally biased region" description="Low complexity" evidence="5">
    <location>
        <begin position="158"/>
        <end position="177"/>
    </location>
</feature>
<evidence type="ECO:0000256" key="5">
    <source>
        <dbReference type="SAM" id="MobiDB-lite"/>
    </source>
</evidence>
<accession>A0A2P6V2L7</accession>
<dbReference type="GO" id="GO:0005634">
    <property type="term" value="C:nucleus"/>
    <property type="evidence" value="ECO:0007669"/>
    <property type="project" value="TreeGrafter"/>
</dbReference>
<evidence type="ECO:0000256" key="2">
    <source>
        <dbReference type="ARBA" id="ARBA00044677"/>
    </source>
</evidence>
<gene>
    <name evidence="6" type="ORF">C2E20_8067</name>
</gene>
<feature type="compositionally biased region" description="Polar residues" evidence="5">
    <location>
        <begin position="186"/>
        <end position="209"/>
    </location>
</feature>
<name>A0A2P6V2L7_9CHLO</name>
<comment type="catalytic activity">
    <reaction evidence="4">
        <text>DNA(n) + a 2'-deoxyribonucleoside 5'-triphosphate = DNA(n+1) + diphosphate</text>
        <dbReference type="Rhea" id="RHEA:22508"/>
        <dbReference type="Rhea" id="RHEA-COMP:17339"/>
        <dbReference type="Rhea" id="RHEA-COMP:17340"/>
        <dbReference type="ChEBI" id="CHEBI:33019"/>
        <dbReference type="ChEBI" id="CHEBI:61560"/>
        <dbReference type="ChEBI" id="CHEBI:173112"/>
        <dbReference type="EC" id="2.7.7.7"/>
    </reaction>
    <physiologicalReaction direction="left-to-right" evidence="4">
        <dbReference type="Rhea" id="RHEA:22509"/>
    </physiologicalReaction>
</comment>